<sequence length="210" mass="22912">MKILALTHGNAHEILSEAEALIRAGEILILPTDTVYGIVGSAKSERAIKKAFSVKNRPEEKAFPVFVESIPAARRIAHISDVKARFLESVWPGPVTVVFEKKEILLVILTGMKNTIGIRIPDHPFLAKLLSLLDFPLFQTSANISSLPSAKTKMDVLGYFGESNQDIALFVDVGNLSGVPSTVIDYTGEHPIILRSGLISKNELDRLLGL</sequence>
<evidence type="ECO:0000256" key="4">
    <source>
        <dbReference type="ARBA" id="ARBA00022490"/>
    </source>
</evidence>
<dbReference type="PANTHER" id="PTHR17490">
    <property type="entry name" value="SUA5"/>
    <property type="match status" value="1"/>
</dbReference>
<keyword evidence="9" id="KW-0067">ATP-binding</keyword>
<evidence type="ECO:0000256" key="9">
    <source>
        <dbReference type="ARBA" id="ARBA00022840"/>
    </source>
</evidence>
<dbReference type="GO" id="GO:0005524">
    <property type="term" value="F:ATP binding"/>
    <property type="evidence" value="ECO:0007669"/>
    <property type="project" value="UniProtKB-KW"/>
</dbReference>
<protein>
    <recommendedName>
        <fullName evidence="10">L-threonylcarbamoyladenylate synthase</fullName>
        <ecNumber evidence="3">2.7.7.87</ecNumber>
    </recommendedName>
    <alternativeName>
        <fullName evidence="10">L-threonylcarbamoyladenylate synthase</fullName>
    </alternativeName>
</protein>
<comment type="caution">
    <text evidence="13">The sequence shown here is derived from an EMBL/GenBank/DDBJ whole genome shotgun (WGS) entry which is preliminary data.</text>
</comment>
<evidence type="ECO:0000256" key="3">
    <source>
        <dbReference type="ARBA" id="ARBA00012584"/>
    </source>
</evidence>
<evidence type="ECO:0000256" key="2">
    <source>
        <dbReference type="ARBA" id="ARBA00007663"/>
    </source>
</evidence>
<dbReference type="Gene3D" id="3.90.870.10">
    <property type="entry name" value="DHBP synthase"/>
    <property type="match status" value="1"/>
</dbReference>
<gene>
    <name evidence="13" type="ORF">A3A32_02670</name>
</gene>
<dbReference type="GO" id="GO:0005737">
    <property type="term" value="C:cytoplasm"/>
    <property type="evidence" value="ECO:0007669"/>
    <property type="project" value="UniProtKB-SubCell"/>
</dbReference>
<dbReference type="AlphaFoldDB" id="A0A1G2RU96"/>
<reference evidence="13 14" key="1">
    <citation type="journal article" date="2016" name="Nat. Commun.">
        <title>Thousands of microbial genomes shed light on interconnected biogeochemical processes in an aquifer system.</title>
        <authorList>
            <person name="Anantharaman K."/>
            <person name="Brown C.T."/>
            <person name="Hug L.A."/>
            <person name="Sharon I."/>
            <person name="Castelle C.J."/>
            <person name="Probst A.J."/>
            <person name="Thomas B.C."/>
            <person name="Singh A."/>
            <person name="Wilkins M.J."/>
            <person name="Karaoz U."/>
            <person name="Brodie E.L."/>
            <person name="Williams K.H."/>
            <person name="Hubbard S.S."/>
            <person name="Banfield J.F."/>
        </authorList>
    </citation>
    <scope>NUCLEOTIDE SEQUENCE [LARGE SCALE GENOMIC DNA]</scope>
</reference>
<dbReference type="PANTHER" id="PTHR17490:SF16">
    <property type="entry name" value="THREONYLCARBAMOYL-AMP SYNTHASE"/>
    <property type="match status" value="1"/>
</dbReference>
<dbReference type="InterPro" id="IPR050156">
    <property type="entry name" value="TC-AMP_synthase_SUA5"/>
</dbReference>
<dbReference type="InterPro" id="IPR017945">
    <property type="entry name" value="DHBP_synth_RibB-like_a/b_dom"/>
</dbReference>
<dbReference type="Proteomes" id="UP000177081">
    <property type="component" value="Unassembled WGS sequence"/>
</dbReference>
<proteinExistence type="inferred from homology"/>
<evidence type="ECO:0000256" key="11">
    <source>
        <dbReference type="ARBA" id="ARBA00048366"/>
    </source>
</evidence>
<dbReference type="SUPFAM" id="SSF55821">
    <property type="entry name" value="YrdC/RibB"/>
    <property type="match status" value="1"/>
</dbReference>
<dbReference type="EMBL" id="MHUI01000001">
    <property type="protein sequence ID" value="OHA75959.1"/>
    <property type="molecule type" value="Genomic_DNA"/>
</dbReference>
<dbReference type="GO" id="GO:0003725">
    <property type="term" value="F:double-stranded RNA binding"/>
    <property type="evidence" value="ECO:0007669"/>
    <property type="project" value="InterPro"/>
</dbReference>
<keyword evidence="8" id="KW-0547">Nucleotide-binding</keyword>
<keyword evidence="6" id="KW-0819">tRNA processing</keyword>
<dbReference type="GO" id="GO:0000049">
    <property type="term" value="F:tRNA binding"/>
    <property type="evidence" value="ECO:0007669"/>
    <property type="project" value="TreeGrafter"/>
</dbReference>
<evidence type="ECO:0000313" key="13">
    <source>
        <dbReference type="EMBL" id="OHA75959.1"/>
    </source>
</evidence>
<comment type="catalytic activity">
    <reaction evidence="11">
        <text>L-threonine + hydrogencarbonate + ATP = L-threonylcarbamoyladenylate + diphosphate + H2O</text>
        <dbReference type="Rhea" id="RHEA:36407"/>
        <dbReference type="ChEBI" id="CHEBI:15377"/>
        <dbReference type="ChEBI" id="CHEBI:17544"/>
        <dbReference type="ChEBI" id="CHEBI:30616"/>
        <dbReference type="ChEBI" id="CHEBI:33019"/>
        <dbReference type="ChEBI" id="CHEBI:57926"/>
        <dbReference type="ChEBI" id="CHEBI:73682"/>
        <dbReference type="EC" id="2.7.7.87"/>
    </reaction>
</comment>
<dbReference type="NCBIfam" id="TIGR00057">
    <property type="entry name" value="L-threonylcarbamoyladenylate synthase"/>
    <property type="match status" value="1"/>
</dbReference>
<organism evidence="13 14">
    <name type="scientific">Candidatus Wildermuthbacteria bacterium RIFCSPLOWO2_01_FULL_48_35</name>
    <dbReference type="NCBI Taxonomy" id="1802463"/>
    <lineage>
        <taxon>Bacteria</taxon>
        <taxon>Candidatus Wildermuthiibacteriota</taxon>
    </lineage>
</organism>
<dbReference type="GO" id="GO:0008033">
    <property type="term" value="P:tRNA processing"/>
    <property type="evidence" value="ECO:0007669"/>
    <property type="project" value="UniProtKB-KW"/>
</dbReference>
<dbReference type="Pfam" id="PF01300">
    <property type="entry name" value="Sua5_yciO_yrdC"/>
    <property type="match status" value="1"/>
</dbReference>
<dbReference type="GO" id="GO:0006450">
    <property type="term" value="P:regulation of translational fidelity"/>
    <property type="evidence" value="ECO:0007669"/>
    <property type="project" value="TreeGrafter"/>
</dbReference>
<name>A0A1G2RU96_9BACT</name>
<keyword evidence="7" id="KW-0548">Nucleotidyltransferase</keyword>
<keyword evidence="5" id="KW-0808">Transferase</keyword>
<comment type="subcellular location">
    <subcellularLocation>
        <location evidence="1">Cytoplasm</location>
    </subcellularLocation>
</comment>
<feature type="domain" description="YrdC-like" evidence="12">
    <location>
        <begin position="12"/>
        <end position="199"/>
    </location>
</feature>
<evidence type="ECO:0000313" key="14">
    <source>
        <dbReference type="Proteomes" id="UP000177081"/>
    </source>
</evidence>
<evidence type="ECO:0000256" key="5">
    <source>
        <dbReference type="ARBA" id="ARBA00022679"/>
    </source>
</evidence>
<evidence type="ECO:0000259" key="12">
    <source>
        <dbReference type="PROSITE" id="PS51163"/>
    </source>
</evidence>
<dbReference type="InterPro" id="IPR006070">
    <property type="entry name" value="Sua5-like_dom"/>
</dbReference>
<comment type="similarity">
    <text evidence="2">Belongs to the SUA5 family.</text>
</comment>
<evidence type="ECO:0000256" key="10">
    <source>
        <dbReference type="ARBA" id="ARBA00029774"/>
    </source>
</evidence>
<dbReference type="PROSITE" id="PS51163">
    <property type="entry name" value="YRDC"/>
    <property type="match status" value="1"/>
</dbReference>
<evidence type="ECO:0000256" key="1">
    <source>
        <dbReference type="ARBA" id="ARBA00004496"/>
    </source>
</evidence>
<evidence type="ECO:0000256" key="6">
    <source>
        <dbReference type="ARBA" id="ARBA00022694"/>
    </source>
</evidence>
<keyword evidence="4" id="KW-0963">Cytoplasm</keyword>
<dbReference type="GO" id="GO:0061710">
    <property type="term" value="F:L-threonylcarbamoyladenylate synthase"/>
    <property type="evidence" value="ECO:0007669"/>
    <property type="project" value="UniProtKB-EC"/>
</dbReference>
<accession>A0A1G2RU96</accession>
<evidence type="ECO:0000256" key="8">
    <source>
        <dbReference type="ARBA" id="ARBA00022741"/>
    </source>
</evidence>
<evidence type="ECO:0000256" key="7">
    <source>
        <dbReference type="ARBA" id="ARBA00022695"/>
    </source>
</evidence>
<dbReference type="EC" id="2.7.7.87" evidence="3"/>